<keyword evidence="1" id="KW-0472">Membrane</keyword>
<evidence type="ECO:0000313" key="2">
    <source>
        <dbReference type="EMBL" id="GFY79079.1"/>
    </source>
</evidence>
<evidence type="ECO:0000256" key="1">
    <source>
        <dbReference type="SAM" id="Phobius"/>
    </source>
</evidence>
<sequence length="92" mass="9965">MNSSTVKPIASGGAQDLVELYKIVVPVLLAACCLSFCLISPWFQCEMPSKKIVPTICLSLSLAMADAYASQSLAGLFVNSLLPMFMECNWDQ</sequence>
<accession>A0A8X6YZ50</accession>
<keyword evidence="3" id="KW-1185">Reference proteome</keyword>
<reference evidence="2" key="1">
    <citation type="submission" date="2020-08" db="EMBL/GenBank/DDBJ databases">
        <title>Multicomponent nature underlies the extraordinary mechanical properties of spider dragline silk.</title>
        <authorList>
            <person name="Kono N."/>
            <person name="Nakamura H."/>
            <person name="Mori M."/>
            <person name="Yoshida Y."/>
            <person name="Ohtoshi R."/>
            <person name="Malay A.D."/>
            <person name="Moran D.A.P."/>
            <person name="Tomita M."/>
            <person name="Numata K."/>
            <person name="Arakawa K."/>
        </authorList>
    </citation>
    <scope>NUCLEOTIDE SEQUENCE</scope>
</reference>
<organism evidence="2 3">
    <name type="scientific">Trichonephila inaurata madagascariensis</name>
    <dbReference type="NCBI Taxonomy" id="2747483"/>
    <lineage>
        <taxon>Eukaryota</taxon>
        <taxon>Metazoa</taxon>
        <taxon>Ecdysozoa</taxon>
        <taxon>Arthropoda</taxon>
        <taxon>Chelicerata</taxon>
        <taxon>Arachnida</taxon>
        <taxon>Araneae</taxon>
        <taxon>Araneomorphae</taxon>
        <taxon>Entelegynae</taxon>
        <taxon>Araneoidea</taxon>
        <taxon>Nephilidae</taxon>
        <taxon>Trichonephila</taxon>
        <taxon>Trichonephila inaurata</taxon>
    </lineage>
</organism>
<proteinExistence type="predicted"/>
<gene>
    <name evidence="2" type="ORF">TNIN_351841</name>
</gene>
<protein>
    <submittedName>
        <fullName evidence="2">Uncharacterized protein</fullName>
    </submittedName>
</protein>
<name>A0A8X6YZ50_9ARAC</name>
<feature type="transmembrane region" description="Helical" evidence="1">
    <location>
        <begin position="20"/>
        <end position="43"/>
    </location>
</feature>
<dbReference type="Proteomes" id="UP000886998">
    <property type="component" value="Unassembled WGS sequence"/>
</dbReference>
<comment type="caution">
    <text evidence="2">The sequence shown here is derived from an EMBL/GenBank/DDBJ whole genome shotgun (WGS) entry which is preliminary data.</text>
</comment>
<keyword evidence="1" id="KW-0812">Transmembrane</keyword>
<keyword evidence="1" id="KW-1133">Transmembrane helix</keyword>
<dbReference type="OrthoDB" id="9894375at2759"/>
<dbReference type="EMBL" id="BMAV01023389">
    <property type="protein sequence ID" value="GFY79079.1"/>
    <property type="molecule type" value="Genomic_DNA"/>
</dbReference>
<evidence type="ECO:0000313" key="3">
    <source>
        <dbReference type="Proteomes" id="UP000886998"/>
    </source>
</evidence>
<dbReference type="AlphaFoldDB" id="A0A8X6YZ50"/>